<feature type="compositionally biased region" description="Polar residues" evidence="1">
    <location>
        <begin position="1"/>
        <end position="16"/>
    </location>
</feature>
<evidence type="ECO:0000313" key="2">
    <source>
        <dbReference type="EMBL" id="GMK54258.1"/>
    </source>
</evidence>
<proteinExistence type="predicted"/>
<feature type="region of interest" description="Disordered" evidence="1">
    <location>
        <begin position="1"/>
        <end position="250"/>
    </location>
</feature>
<feature type="region of interest" description="Disordered" evidence="1">
    <location>
        <begin position="269"/>
        <end position="294"/>
    </location>
</feature>
<keyword evidence="3" id="KW-1185">Reference proteome</keyword>
<feature type="compositionally biased region" description="Polar residues" evidence="1">
    <location>
        <begin position="187"/>
        <end position="202"/>
    </location>
</feature>
<evidence type="ECO:0000256" key="1">
    <source>
        <dbReference type="SAM" id="MobiDB-lite"/>
    </source>
</evidence>
<dbReference type="Proteomes" id="UP001222932">
    <property type="component" value="Unassembled WGS sequence"/>
</dbReference>
<feature type="compositionally biased region" description="Polar residues" evidence="1">
    <location>
        <begin position="119"/>
        <end position="128"/>
    </location>
</feature>
<reference evidence="2" key="1">
    <citation type="journal article" date="2023" name="BMC Genomics">
        <title>Chromosome-level genome assemblies of Cutaneotrichosporon spp. (Trichosporonales, Basidiomycota) reveal imbalanced evolution between nucleotide sequences and chromosome synteny.</title>
        <authorList>
            <person name="Kobayashi Y."/>
            <person name="Kayamori A."/>
            <person name="Aoki K."/>
            <person name="Shiwa Y."/>
            <person name="Matsutani M."/>
            <person name="Fujita N."/>
            <person name="Sugita T."/>
            <person name="Iwasaki W."/>
            <person name="Tanaka N."/>
            <person name="Takashima M."/>
        </authorList>
    </citation>
    <scope>NUCLEOTIDE SEQUENCE</scope>
    <source>
        <strain evidence="2">HIS016</strain>
    </source>
</reference>
<feature type="compositionally biased region" description="Polar residues" evidence="1">
    <location>
        <begin position="40"/>
        <end position="82"/>
    </location>
</feature>
<comment type="caution">
    <text evidence="2">The sequence shown here is derived from an EMBL/GenBank/DDBJ whole genome shotgun (WGS) entry which is preliminary data.</text>
</comment>
<feature type="compositionally biased region" description="Low complexity" evidence="1">
    <location>
        <begin position="168"/>
        <end position="186"/>
    </location>
</feature>
<reference evidence="2" key="2">
    <citation type="submission" date="2023-06" db="EMBL/GenBank/DDBJ databases">
        <authorList>
            <person name="Kobayashi Y."/>
            <person name="Kayamori A."/>
            <person name="Aoki K."/>
            <person name="Shiwa Y."/>
            <person name="Fujita N."/>
            <person name="Sugita T."/>
            <person name="Iwasaki W."/>
            <person name="Tanaka N."/>
            <person name="Takashima M."/>
        </authorList>
    </citation>
    <scope>NUCLEOTIDE SEQUENCE</scope>
    <source>
        <strain evidence="2">HIS016</strain>
    </source>
</reference>
<accession>A0AAD3TPF3</accession>
<feature type="compositionally biased region" description="Low complexity" evidence="1">
    <location>
        <begin position="136"/>
        <end position="150"/>
    </location>
</feature>
<sequence length="294" mass="30113">MTPFSSTASLTGSSPHQPGLSQTSSYTSSPHSSAPPLEPSPQTNVSPYSGSLALSSPFNASFTGLPNSSWSPTGNLATQAKPTQYLPGDVTAHHAQGTGTVPKQQKTYGALSEPLRQSGPGTASSSPYPTKDSKAVRAQPLAPAAAARVQDIARRCVTAAKATRSSERSASITSRSTGTASASTGSPCDQRSASMSDVSGATSLGPPLNGYSPYGGSTDMPPPPVPRPGQTGVPSTSFAVQQTNGSVPFQNGNVTMETQGGFATFVPPAPTQFHRQPVEQPGAQWRWPPPPGPI</sequence>
<feature type="compositionally biased region" description="Polar residues" evidence="1">
    <location>
        <begin position="97"/>
        <end position="107"/>
    </location>
</feature>
<evidence type="ECO:0000313" key="3">
    <source>
        <dbReference type="Proteomes" id="UP001222932"/>
    </source>
</evidence>
<feature type="compositionally biased region" description="Polar residues" evidence="1">
    <location>
        <begin position="235"/>
        <end position="250"/>
    </location>
</feature>
<dbReference type="AlphaFoldDB" id="A0AAD3TPF3"/>
<gene>
    <name evidence="2" type="ORF">CspeluHIS016_0108440</name>
</gene>
<protein>
    <submittedName>
        <fullName evidence="2">Uncharacterized protein</fullName>
    </submittedName>
</protein>
<name>A0AAD3TPF3_9TREE</name>
<feature type="compositionally biased region" description="Low complexity" evidence="1">
    <location>
        <begin position="18"/>
        <end position="35"/>
    </location>
</feature>
<dbReference type="EMBL" id="BTCM01000001">
    <property type="protein sequence ID" value="GMK54258.1"/>
    <property type="molecule type" value="Genomic_DNA"/>
</dbReference>
<organism evidence="2 3">
    <name type="scientific">Cutaneotrichosporon spelunceum</name>
    <dbReference type="NCBI Taxonomy" id="1672016"/>
    <lineage>
        <taxon>Eukaryota</taxon>
        <taxon>Fungi</taxon>
        <taxon>Dikarya</taxon>
        <taxon>Basidiomycota</taxon>
        <taxon>Agaricomycotina</taxon>
        <taxon>Tremellomycetes</taxon>
        <taxon>Trichosporonales</taxon>
        <taxon>Trichosporonaceae</taxon>
        <taxon>Cutaneotrichosporon</taxon>
    </lineage>
</organism>